<dbReference type="Gene3D" id="2.60.40.10">
    <property type="entry name" value="Immunoglobulins"/>
    <property type="match status" value="5"/>
</dbReference>
<protein>
    <recommendedName>
        <fullName evidence="2">Fibronectin type-III domain-containing protein</fullName>
    </recommendedName>
</protein>
<dbReference type="CDD" id="cd00063">
    <property type="entry name" value="FN3"/>
    <property type="match status" value="4"/>
</dbReference>
<evidence type="ECO:0000259" key="2">
    <source>
        <dbReference type="PROSITE" id="PS50853"/>
    </source>
</evidence>
<feature type="domain" description="Fibronectin type-III" evidence="2">
    <location>
        <begin position="477"/>
        <end position="570"/>
    </location>
</feature>
<evidence type="ECO:0000313" key="3">
    <source>
        <dbReference type="EMBL" id="TRY58318.1"/>
    </source>
</evidence>
<dbReference type="InterPro" id="IPR050991">
    <property type="entry name" value="ECM_Regulatory_Proteins"/>
</dbReference>
<keyword evidence="4" id="KW-1185">Reference proteome</keyword>
<dbReference type="Proteomes" id="UP000316079">
    <property type="component" value="Unassembled WGS sequence"/>
</dbReference>
<comment type="caution">
    <text evidence="3">The sequence shown here is derived from an EMBL/GenBank/DDBJ whole genome shotgun (WGS) entry which is preliminary data.</text>
</comment>
<dbReference type="AlphaFoldDB" id="A0A553MYS2"/>
<dbReference type="PANTHER" id="PTHR46708:SF2">
    <property type="entry name" value="FIBRONECTIN TYPE-III DOMAIN-CONTAINING PROTEIN"/>
    <property type="match status" value="1"/>
</dbReference>
<organism evidence="3 4">
    <name type="scientific">Danionella cerebrum</name>
    <dbReference type="NCBI Taxonomy" id="2873325"/>
    <lineage>
        <taxon>Eukaryota</taxon>
        <taxon>Metazoa</taxon>
        <taxon>Chordata</taxon>
        <taxon>Craniata</taxon>
        <taxon>Vertebrata</taxon>
        <taxon>Euteleostomi</taxon>
        <taxon>Actinopterygii</taxon>
        <taxon>Neopterygii</taxon>
        <taxon>Teleostei</taxon>
        <taxon>Ostariophysi</taxon>
        <taxon>Cypriniformes</taxon>
        <taxon>Danionidae</taxon>
        <taxon>Danioninae</taxon>
        <taxon>Danionella</taxon>
    </lineage>
</organism>
<reference evidence="3 4" key="1">
    <citation type="journal article" date="2019" name="Sci. Data">
        <title>Hybrid genome assembly and annotation of Danionella translucida.</title>
        <authorList>
            <person name="Kadobianskyi M."/>
            <person name="Schulze L."/>
            <person name="Schuelke M."/>
            <person name="Judkewitz B."/>
        </authorList>
    </citation>
    <scope>NUCLEOTIDE SEQUENCE [LARGE SCALE GENOMIC DNA]</scope>
    <source>
        <strain evidence="3 4">Bolton</strain>
    </source>
</reference>
<gene>
    <name evidence="3" type="ORF">DNTS_031765</name>
</gene>
<accession>A0A553MYS2</accession>
<dbReference type="SUPFAM" id="SSF49265">
    <property type="entry name" value="Fibronectin type III"/>
    <property type="match status" value="3"/>
</dbReference>
<feature type="non-terminal residue" evidence="3">
    <location>
        <position position="570"/>
    </location>
</feature>
<sequence>MTSRGEWLFLESVCETQAVFIWSNKSHLDFPAGFTLVLEAKDVSIKGTVSQLAITHTPDRLRVPDLAPGHVYHFSLVLRRPSGASQTLGPVFIVHTKPNRPLNLTVTNVSSNQIEVCWTTPDTTQGALFEGYILNWVDTASGRGRTVRLDRTIPMWVTLLPVEGTSVSLRVRWRSGQGVTDSFILSIRNSTVSLQTNQSASDDRVYRFDNRVPGRVYTVEVCSVHGDRTSSPASVTVKTPSEPPDDLTFIEQELPYSLVGDRPLQRQGYLHESNISVHDLTSGGDFRFEIQFFLESDSENISIRTAGFRSLSISYVNATSAMVSWVPIDGPFDHYRVRVCNTSQSWSSDVSQDSPEFTVSSLRGSTTIILNTGRSESLNVTHVSPHSFSLQWLASPGCDKSYLFQRPPDHSNITIIFTTTDTYAQAQVSSVTPGTSYSVTVNAVASSGFSSPVSRILITTNESLEDVMPNNPGIPAAPSKPEGERVGSTGILLSWRMPIDASIHSFVIKYKEMCPYPEPSFTEITKSLDIPETLLNTLTPGATYNIKVAAVNKAGVGPFSQSLYYKTAEA</sequence>
<dbReference type="STRING" id="623744.A0A553MYS2"/>
<dbReference type="Pfam" id="PF00041">
    <property type="entry name" value="fn3"/>
    <property type="match status" value="2"/>
</dbReference>
<dbReference type="InterPro" id="IPR036116">
    <property type="entry name" value="FN3_sf"/>
</dbReference>
<dbReference type="InterPro" id="IPR013783">
    <property type="entry name" value="Ig-like_fold"/>
</dbReference>
<dbReference type="InterPro" id="IPR003961">
    <property type="entry name" value="FN3_dom"/>
</dbReference>
<evidence type="ECO:0000256" key="1">
    <source>
        <dbReference type="ARBA" id="ARBA00022737"/>
    </source>
</evidence>
<dbReference type="PANTHER" id="PTHR46708">
    <property type="entry name" value="TENASCIN"/>
    <property type="match status" value="1"/>
</dbReference>
<dbReference type="OrthoDB" id="10253954at2759"/>
<dbReference type="SMART" id="SM00060">
    <property type="entry name" value="FN3"/>
    <property type="match status" value="4"/>
</dbReference>
<dbReference type="PROSITE" id="PS50853">
    <property type="entry name" value="FN3"/>
    <property type="match status" value="3"/>
</dbReference>
<feature type="domain" description="Fibronectin type-III" evidence="2">
    <location>
        <begin position="374"/>
        <end position="463"/>
    </location>
</feature>
<name>A0A553MYS2_9TELE</name>
<feature type="domain" description="Fibronectin type-III" evidence="2">
    <location>
        <begin position="100"/>
        <end position="199"/>
    </location>
</feature>
<proteinExistence type="predicted"/>
<dbReference type="EMBL" id="SRMA01027196">
    <property type="protein sequence ID" value="TRY58318.1"/>
    <property type="molecule type" value="Genomic_DNA"/>
</dbReference>
<evidence type="ECO:0000313" key="4">
    <source>
        <dbReference type="Proteomes" id="UP000316079"/>
    </source>
</evidence>
<keyword evidence="1" id="KW-0677">Repeat</keyword>